<protein>
    <recommendedName>
        <fullName evidence="3">UBN2 domain-containing protein</fullName>
    </recommendedName>
</protein>
<name>A0AAE1VNA4_9SOLA</name>
<comment type="caution">
    <text evidence="1">The sequence shown here is derived from an EMBL/GenBank/DDBJ whole genome shotgun (WGS) entry which is preliminary data.</text>
</comment>
<dbReference type="Proteomes" id="UP001291623">
    <property type="component" value="Unassembled WGS sequence"/>
</dbReference>
<evidence type="ECO:0008006" key="3">
    <source>
        <dbReference type="Google" id="ProtNLM"/>
    </source>
</evidence>
<keyword evidence="2" id="KW-1185">Reference proteome</keyword>
<proteinExistence type="predicted"/>
<dbReference type="PANTHER" id="PTHR35317">
    <property type="entry name" value="OS04G0629600 PROTEIN"/>
    <property type="match status" value="1"/>
</dbReference>
<sequence>MKTNESIQDYMSRVFSIVKLMKSYGENISDEIVVAKVLRFLTNKFEHVVVAIEESKNLSDYSFDELIGSLLAHEDRLNKSHEKIEKKKLPK</sequence>
<reference evidence="1" key="1">
    <citation type="submission" date="2023-12" db="EMBL/GenBank/DDBJ databases">
        <title>Genome assembly of Anisodus tanguticus.</title>
        <authorList>
            <person name="Wang Y.-J."/>
        </authorList>
    </citation>
    <scope>NUCLEOTIDE SEQUENCE</scope>
    <source>
        <strain evidence="1">KB-2021</strain>
        <tissue evidence="1">Leaf</tissue>
    </source>
</reference>
<dbReference type="Pfam" id="PF14223">
    <property type="entry name" value="Retrotran_gag_2"/>
    <property type="match status" value="1"/>
</dbReference>
<dbReference type="EMBL" id="JAVYJV010000005">
    <property type="protein sequence ID" value="KAK4370361.1"/>
    <property type="molecule type" value="Genomic_DNA"/>
</dbReference>
<dbReference type="AlphaFoldDB" id="A0AAE1VNA4"/>
<gene>
    <name evidence="1" type="ORF">RND71_009836</name>
</gene>
<evidence type="ECO:0000313" key="1">
    <source>
        <dbReference type="EMBL" id="KAK4370361.1"/>
    </source>
</evidence>
<organism evidence="1 2">
    <name type="scientific">Anisodus tanguticus</name>
    <dbReference type="NCBI Taxonomy" id="243964"/>
    <lineage>
        <taxon>Eukaryota</taxon>
        <taxon>Viridiplantae</taxon>
        <taxon>Streptophyta</taxon>
        <taxon>Embryophyta</taxon>
        <taxon>Tracheophyta</taxon>
        <taxon>Spermatophyta</taxon>
        <taxon>Magnoliopsida</taxon>
        <taxon>eudicotyledons</taxon>
        <taxon>Gunneridae</taxon>
        <taxon>Pentapetalae</taxon>
        <taxon>asterids</taxon>
        <taxon>lamiids</taxon>
        <taxon>Solanales</taxon>
        <taxon>Solanaceae</taxon>
        <taxon>Solanoideae</taxon>
        <taxon>Hyoscyameae</taxon>
        <taxon>Anisodus</taxon>
    </lineage>
</organism>
<accession>A0AAE1VNA4</accession>
<dbReference type="PANTHER" id="PTHR35317:SF35">
    <property type="entry name" value="DUF4219 DOMAIN-CONTAINING PROTEIN"/>
    <property type="match status" value="1"/>
</dbReference>
<evidence type="ECO:0000313" key="2">
    <source>
        <dbReference type="Proteomes" id="UP001291623"/>
    </source>
</evidence>